<protein>
    <submittedName>
        <fullName evidence="1">Uncharacterized protein</fullName>
    </submittedName>
</protein>
<evidence type="ECO:0000313" key="2">
    <source>
        <dbReference type="Proteomes" id="UP001183629"/>
    </source>
</evidence>
<dbReference type="EMBL" id="JAVDYC010000001">
    <property type="protein sequence ID" value="MDR7324444.1"/>
    <property type="molecule type" value="Genomic_DNA"/>
</dbReference>
<accession>A0AAE3ZSW2</accession>
<proteinExistence type="predicted"/>
<evidence type="ECO:0000313" key="1">
    <source>
        <dbReference type="EMBL" id="MDR7324444.1"/>
    </source>
</evidence>
<comment type="caution">
    <text evidence="1">The sequence shown here is derived from an EMBL/GenBank/DDBJ whole genome shotgun (WGS) entry which is preliminary data.</text>
</comment>
<reference evidence="1 2" key="1">
    <citation type="submission" date="2023-07" db="EMBL/GenBank/DDBJ databases">
        <title>Sequencing the genomes of 1000 actinobacteria strains.</title>
        <authorList>
            <person name="Klenk H.-P."/>
        </authorList>
    </citation>
    <scope>NUCLEOTIDE SEQUENCE [LARGE SCALE GENOMIC DNA]</scope>
    <source>
        <strain evidence="1 2">DSM 44711</strain>
    </source>
</reference>
<dbReference type="AlphaFoldDB" id="A0AAE3ZSW2"/>
<organism evidence="1 2">
    <name type="scientific">Catenuloplanes niger</name>
    <dbReference type="NCBI Taxonomy" id="587534"/>
    <lineage>
        <taxon>Bacteria</taxon>
        <taxon>Bacillati</taxon>
        <taxon>Actinomycetota</taxon>
        <taxon>Actinomycetes</taxon>
        <taxon>Micromonosporales</taxon>
        <taxon>Micromonosporaceae</taxon>
        <taxon>Catenuloplanes</taxon>
    </lineage>
</organism>
<sequence length="35" mass="3620">MRAEISTRHLILATTAVAALVLRPTIAPAPEPAPA</sequence>
<name>A0AAE3ZSW2_9ACTN</name>
<gene>
    <name evidence="1" type="ORF">J2S44_004694</name>
</gene>
<dbReference type="Proteomes" id="UP001183629">
    <property type="component" value="Unassembled WGS sequence"/>
</dbReference>
<keyword evidence="2" id="KW-1185">Reference proteome</keyword>